<evidence type="ECO:0000313" key="2">
    <source>
        <dbReference type="EMBL" id="TNN43379.1"/>
    </source>
</evidence>
<dbReference type="EMBL" id="SRLO01000970">
    <property type="protein sequence ID" value="TNN43379.1"/>
    <property type="molecule type" value="Genomic_DNA"/>
</dbReference>
<reference evidence="2 3" key="1">
    <citation type="submission" date="2019-03" db="EMBL/GenBank/DDBJ databases">
        <title>First draft genome of Liparis tanakae, snailfish: a comprehensive survey of snailfish specific genes.</title>
        <authorList>
            <person name="Kim W."/>
            <person name="Song I."/>
            <person name="Jeong J.-H."/>
            <person name="Kim D."/>
            <person name="Kim S."/>
            <person name="Ryu S."/>
            <person name="Song J.Y."/>
            <person name="Lee S.K."/>
        </authorList>
    </citation>
    <scope>NUCLEOTIDE SEQUENCE [LARGE SCALE GENOMIC DNA]</scope>
    <source>
        <tissue evidence="2">Muscle</tissue>
    </source>
</reference>
<feature type="region of interest" description="Disordered" evidence="1">
    <location>
        <begin position="1"/>
        <end position="63"/>
    </location>
</feature>
<protein>
    <submittedName>
        <fullName evidence="2">Uncharacterized protein</fullName>
    </submittedName>
</protein>
<keyword evidence="3" id="KW-1185">Reference proteome</keyword>
<accession>A0A4Z2FQE7</accession>
<organism evidence="2 3">
    <name type="scientific">Liparis tanakae</name>
    <name type="common">Tanaka's snailfish</name>
    <dbReference type="NCBI Taxonomy" id="230148"/>
    <lineage>
        <taxon>Eukaryota</taxon>
        <taxon>Metazoa</taxon>
        <taxon>Chordata</taxon>
        <taxon>Craniata</taxon>
        <taxon>Vertebrata</taxon>
        <taxon>Euteleostomi</taxon>
        <taxon>Actinopterygii</taxon>
        <taxon>Neopterygii</taxon>
        <taxon>Teleostei</taxon>
        <taxon>Neoteleostei</taxon>
        <taxon>Acanthomorphata</taxon>
        <taxon>Eupercaria</taxon>
        <taxon>Perciformes</taxon>
        <taxon>Cottioidei</taxon>
        <taxon>Cottales</taxon>
        <taxon>Liparidae</taxon>
        <taxon>Liparis</taxon>
    </lineage>
</organism>
<name>A0A4Z2FQE7_9TELE</name>
<dbReference type="AlphaFoldDB" id="A0A4Z2FQE7"/>
<comment type="caution">
    <text evidence="2">The sequence shown here is derived from an EMBL/GenBank/DDBJ whole genome shotgun (WGS) entry which is preliminary data.</text>
</comment>
<evidence type="ECO:0000313" key="3">
    <source>
        <dbReference type="Proteomes" id="UP000314294"/>
    </source>
</evidence>
<gene>
    <name evidence="2" type="ORF">EYF80_046430</name>
</gene>
<dbReference type="Proteomes" id="UP000314294">
    <property type="component" value="Unassembled WGS sequence"/>
</dbReference>
<sequence>MLSEKKDPQEEAAAVESELLHSATRHDKMAGHGWVGRCSSRPPSGEAPSGRLSSAPPPLGSQA</sequence>
<proteinExistence type="predicted"/>
<evidence type="ECO:0000256" key="1">
    <source>
        <dbReference type="SAM" id="MobiDB-lite"/>
    </source>
</evidence>